<keyword evidence="1" id="KW-0472">Membrane</keyword>
<feature type="transmembrane region" description="Helical" evidence="1">
    <location>
        <begin position="120"/>
        <end position="141"/>
    </location>
</feature>
<comment type="caution">
    <text evidence="2">The sequence shown here is derived from an EMBL/GenBank/DDBJ whole genome shotgun (WGS) entry which is preliminary data.</text>
</comment>
<reference evidence="2 3" key="1">
    <citation type="submission" date="2024-07" db="EMBL/GenBank/DDBJ databases">
        <authorList>
            <person name="Thanompreechachai J."/>
            <person name="Duangmal K."/>
        </authorList>
    </citation>
    <scope>NUCLEOTIDE SEQUENCE [LARGE SCALE GENOMIC DNA]</scope>
    <source>
        <strain evidence="2 3">LSe6-4</strain>
    </source>
</reference>
<dbReference type="RefSeq" id="WP_370441804.1">
    <property type="nucleotide sequence ID" value="NZ_JBGFTU010000013.1"/>
</dbReference>
<protein>
    <recommendedName>
        <fullName evidence="4">Glycosyltransferase RgtA/B/C/D-like domain-containing protein</fullName>
    </recommendedName>
</protein>
<dbReference type="EMBL" id="JBGFTU010000013">
    <property type="protein sequence ID" value="MEZ0165578.1"/>
    <property type="molecule type" value="Genomic_DNA"/>
</dbReference>
<accession>A0ABV4H1Y3</accession>
<keyword evidence="1" id="KW-1133">Transmembrane helix</keyword>
<proteinExistence type="predicted"/>
<feature type="transmembrane region" description="Helical" evidence="1">
    <location>
        <begin position="148"/>
        <end position="168"/>
    </location>
</feature>
<dbReference type="Proteomes" id="UP001565927">
    <property type="component" value="Unassembled WGS sequence"/>
</dbReference>
<organism evidence="2 3">
    <name type="scientific">Kineococcus halophytocola</name>
    <dbReference type="NCBI Taxonomy" id="3234027"/>
    <lineage>
        <taxon>Bacteria</taxon>
        <taxon>Bacillati</taxon>
        <taxon>Actinomycetota</taxon>
        <taxon>Actinomycetes</taxon>
        <taxon>Kineosporiales</taxon>
        <taxon>Kineosporiaceae</taxon>
        <taxon>Kineococcus</taxon>
    </lineage>
</organism>
<keyword evidence="3" id="KW-1185">Reference proteome</keyword>
<sequence length="357" mass="37426">MSGLVRARRTARRALSSPFALLTALCSSLFALRMLGGGLIGMSDQGDGHRLLCQLGLRQGNGYDTSTRDWFHPLWYDHTWYGEDCGAVGEPYRSTQLVVAWVATRLTHALTGLDGLDLRFVALLSSVLVGALIAAIAVLAARRWVTRVLLAGALFVTTADGAFAGYFASASSEPGSFTGLLALTAAVLALLRTPRVRVHHLLLVTAATALLIGAKTQNATVLAAVVPLLLLRPLASRRPGAAPGSSGSQLLRRLPALGLAVALVAGSGAYLHAQPDRFTTQNDYAAVFIEMLPHSPDPVGDLRALDLPVAMAESSGIAIGAPGSAANSLDFVGFSERAGLTRRVLVYLQAPPSACGR</sequence>
<gene>
    <name evidence="2" type="ORF">AB2L27_12520</name>
</gene>
<evidence type="ECO:0000256" key="1">
    <source>
        <dbReference type="SAM" id="Phobius"/>
    </source>
</evidence>
<evidence type="ECO:0000313" key="3">
    <source>
        <dbReference type="Proteomes" id="UP001565927"/>
    </source>
</evidence>
<evidence type="ECO:0000313" key="2">
    <source>
        <dbReference type="EMBL" id="MEZ0165578.1"/>
    </source>
</evidence>
<keyword evidence="1" id="KW-0812">Transmembrane</keyword>
<evidence type="ECO:0008006" key="4">
    <source>
        <dbReference type="Google" id="ProtNLM"/>
    </source>
</evidence>
<name>A0ABV4H1Y3_9ACTN</name>
<feature type="transmembrane region" description="Helical" evidence="1">
    <location>
        <begin position="174"/>
        <end position="191"/>
    </location>
</feature>